<feature type="transmembrane region" description="Helical" evidence="1">
    <location>
        <begin position="45"/>
        <end position="61"/>
    </location>
</feature>
<keyword evidence="1" id="KW-0812">Transmembrane</keyword>
<comment type="caution">
    <text evidence="2">The sequence shown here is derived from an EMBL/GenBank/DDBJ whole genome shotgun (WGS) entry which is preliminary data.</text>
</comment>
<evidence type="ECO:0000313" key="2">
    <source>
        <dbReference type="EMBL" id="MFN0254519.1"/>
    </source>
</evidence>
<dbReference type="EMBL" id="SSHJ02000001">
    <property type="protein sequence ID" value="MFN0254519.1"/>
    <property type="molecule type" value="Genomic_DNA"/>
</dbReference>
<sequence length="114" mass="12896">MHHSILMFMMGVLGILIYNLYKILPHLSNDTFSLSFFIKENLKHLIWTFSVMIVAMAIINLDPTANDILKEWTGLDLANNTKGWLLFGAGLSGAIRNRSKISPKGKRVKKPIIK</sequence>
<feature type="transmembrane region" description="Helical" evidence="1">
    <location>
        <begin position="6"/>
        <end position="24"/>
    </location>
</feature>
<keyword evidence="3" id="KW-1185">Reference proteome</keyword>
<organism evidence="2 3">
    <name type="scientific">Pedobacter ureilyticus</name>
    <dbReference type="NCBI Taxonomy" id="1393051"/>
    <lineage>
        <taxon>Bacteria</taxon>
        <taxon>Pseudomonadati</taxon>
        <taxon>Bacteroidota</taxon>
        <taxon>Sphingobacteriia</taxon>
        <taxon>Sphingobacteriales</taxon>
        <taxon>Sphingobacteriaceae</taxon>
        <taxon>Pedobacter</taxon>
    </lineage>
</organism>
<protein>
    <submittedName>
        <fullName evidence="2">Uncharacterized protein</fullName>
    </submittedName>
</protein>
<dbReference type="Proteomes" id="UP001517247">
    <property type="component" value="Unassembled WGS sequence"/>
</dbReference>
<keyword evidence="1" id="KW-1133">Transmembrane helix</keyword>
<proteinExistence type="predicted"/>
<dbReference type="RefSeq" id="WP_138721668.1">
    <property type="nucleotide sequence ID" value="NZ_SSHJ02000001.1"/>
</dbReference>
<evidence type="ECO:0000313" key="3">
    <source>
        <dbReference type="Proteomes" id="UP001517247"/>
    </source>
</evidence>
<reference evidence="2 3" key="1">
    <citation type="submission" date="2024-12" db="EMBL/GenBank/DDBJ databases">
        <authorList>
            <person name="Hu S."/>
        </authorList>
    </citation>
    <scope>NUCLEOTIDE SEQUENCE [LARGE SCALE GENOMIC DNA]</scope>
    <source>
        <strain evidence="2 3">THG-T11</strain>
    </source>
</reference>
<name>A0ABW9J1W2_9SPHI</name>
<gene>
    <name evidence="2" type="ORF">E6A44_002995</name>
</gene>
<evidence type="ECO:0000256" key="1">
    <source>
        <dbReference type="SAM" id="Phobius"/>
    </source>
</evidence>
<keyword evidence="1" id="KW-0472">Membrane</keyword>
<accession>A0ABW9J1W2</accession>